<dbReference type="EMBL" id="HG992337">
    <property type="protein sequence ID" value="CAE6745295.1"/>
    <property type="molecule type" value="Genomic_DNA"/>
</dbReference>
<proteinExistence type="predicted"/>
<dbReference type="EMBL" id="HG992337">
    <property type="protein sequence ID" value="CAE6745282.1"/>
    <property type="molecule type" value="Genomic_DNA"/>
</dbReference>
<dbReference type="Proteomes" id="UP000835242">
    <property type="component" value="Chromosome"/>
</dbReference>
<evidence type="ECO:0000313" key="2">
    <source>
        <dbReference type="Proteomes" id="UP000835242"/>
    </source>
</evidence>
<evidence type="ECO:0000313" key="1">
    <source>
        <dbReference type="EMBL" id="CAE6745282.1"/>
    </source>
</evidence>
<gene>
    <name evidence="1" type="ORF">XA1314C_15290</name>
</gene>
<protein>
    <submittedName>
        <fullName evidence="1">Uncharacterized protein</fullName>
    </submittedName>
</protein>
<dbReference type="AlphaFoldDB" id="A0AAU9I276"/>
<sequence length="34" mass="3682">MLSARIASIGTMAMSPMKPQMPQAVIAHSWPTLK</sequence>
<accession>A0AAU9I276</accession>
<reference evidence="1 2" key="1">
    <citation type="submission" date="2021-02" db="EMBL/GenBank/DDBJ databases">
        <authorList>
            <person name="Pothier F. J."/>
        </authorList>
    </citation>
    <scope>NUCLEOTIDE SEQUENCE [LARGE SCALE GENOMIC DNA]</scope>
    <source>
        <strain evidence="1 2">1314c</strain>
    </source>
</reference>
<organism evidence="1 2">
    <name type="scientific">Xanthomonas arboricola</name>
    <dbReference type="NCBI Taxonomy" id="56448"/>
    <lineage>
        <taxon>Bacteria</taxon>
        <taxon>Pseudomonadati</taxon>
        <taxon>Pseudomonadota</taxon>
        <taxon>Gammaproteobacteria</taxon>
        <taxon>Lysobacterales</taxon>
        <taxon>Lysobacteraceae</taxon>
        <taxon>Xanthomonas</taxon>
    </lineage>
</organism>
<name>A0AAU9I276_9XANT</name>